<accession>A0A9N8PRM5</accession>
<protein>
    <recommendedName>
        <fullName evidence="5">Thioesterase/thiol ester dehydrase-isomerase</fullName>
    </recommendedName>
</protein>
<dbReference type="Pfam" id="PF22622">
    <property type="entry name" value="MFE-2_hydrat-2_N"/>
    <property type="match status" value="1"/>
</dbReference>
<keyword evidence="4" id="KW-1185">Reference proteome</keyword>
<reference evidence="3" key="1">
    <citation type="submission" date="2020-06" db="EMBL/GenBank/DDBJ databases">
        <authorList>
            <person name="Onetto C."/>
        </authorList>
    </citation>
    <scope>NUCLEOTIDE SEQUENCE</scope>
</reference>
<feature type="domain" description="MaoC-like" evidence="1">
    <location>
        <begin position="173"/>
        <end position="260"/>
    </location>
</feature>
<dbReference type="Pfam" id="PF01575">
    <property type="entry name" value="MaoC_dehydratas"/>
    <property type="match status" value="1"/>
</dbReference>
<dbReference type="OrthoDB" id="60204at2759"/>
<dbReference type="GO" id="GO:0003857">
    <property type="term" value="F:(3S)-3-hydroxyacyl-CoA dehydrogenase (NAD+) activity"/>
    <property type="evidence" value="ECO:0007669"/>
    <property type="project" value="TreeGrafter"/>
</dbReference>
<dbReference type="InterPro" id="IPR029069">
    <property type="entry name" value="HotDog_dom_sf"/>
</dbReference>
<proteinExistence type="predicted"/>
<feature type="domain" description="Peroxisomal multifunctional enzyme type 2-like N-terminal" evidence="2">
    <location>
        <begin position="19"/>
        <end position="158"/>
    </location>
</feature>
<evidence type="ECO:0000259" key="2">
    <source>
        <dbReference type="Pfam" id="PF22622"/>
    </source>
</evidence>
<dbReference type="AlphaFoldDB" id="A0A9N8PRM5"/>
<evidence type="ECO:0000259" key="1">
    <source>
        <dbReference type="Pfam" id="PF01575"/>
    </source>
</evidence>
<gene>
    <name evidence="3" type="ORF">AWRI4620_LOCUS2548</name>
</gene>
<evidence type="ECO:0000313" key="3">
    <source>
        <dbReference type="EMBL" id="CAD0108293.1"/>
    </source>
</evidence>
<evidence type="ECO:0000313" key="4">
    <source>
        <dbReference type="Proteomes" id="UP000745764"/>
    </source>
</evidence>
<organism evidence="3 4">
    <name type="scientific">Aureobasidium uvarum</name>
    <dbReference type="NCBI Taxonomy" id="2773716"/>
    <lineage>
        <taxon>Eukaryota</taxon>
        <taxon>Fungi</taxon>
        <taxon>Dikarya</taxon>
        <taxon>Ascomycota</taxon>
        <taxon>Pezizomycotina</taxon>
        <taxon>Dothideomycetes</taxon>
        <taxon>Dothideomycetidae</taxon>
        <taxon>Dothideales</taxon>
        <taxon>Saccotheciaceae</taxon>
        <taxon>Aureobasidium</taxon>
    </lineage>
</organism>
<dbReference type="SUPFAM" id="SSF54637">
    <property type="entry name" value="Thioesterase/thiol ester dehydrase-isomerase"/>
    <property type="match status" value="2"/>
</dbReference>
<name>A0A9N8PRM5_9PEZI</name>
<dbReference type="GO" id="GO:0006635">
    <property type="term" value="P:fatty acid beta-oxidation"/>
    <property type="evidence" value="ECO:0007669"/>
    <property type="project" value="TreeGrafter"/>
</dbReference>
<dbReference type="PANTHER" id="PTHR13078:SF57">
    <property type="entry name" value="DEHYDRATASE, PUTATIVE (AFU_ORTHOLOGUE AFUA_5G00640)-RELATED"/>
    <property type="match status" value="1"/>
</dbReference>
<dbReference type="EMBL" id="CAINUL010000002">
    <property type="protein sequence ID" value="CAD0108293.1"/>
    <property type="molecule type" value="Genomic_DNA"/>
</dbReference>
<dbReference type="GO" id="GO:0005777">
    <property type="term" value="C:peroxisome"/>
    <property type="evidence" value="ECO:0007669"/>
    <property type="project" value="TreeGrafter"/>
</dbReference>
<sequence>MSGPGVGFEYPSVPVSWYKRDVLLFANAIGCDAKDELHFLYEFNPKFSTFPTYSIILPFKGTSAEIIDFYASQNSKRAAIPDVPKFDSRKVVHGEQSITFLKPLPPTSEGRDFEMRAKVLGVYDKGKPGSVVETENLIVDKATGEVYSRAVGMSFFVGQGGWNGPKVNYPPPEGKKPDAEYVFQTNAESAHLYRLCGDYNPLHATPEPGQQMGFAHGLLKLLGSSDPTNIKEFAARFASPVKAGDTLVTQIWRMGNVDQEGWEEVRFVTSVKGGKVCLSNGRAKMKITGQKSKL</sequence>
<evidence type="ECO:0008006" key="5">
    <source>
        <dbReference type="Google" id="ProtNLM"/>
    </source>
</evidence>
<dbReference type="InterPro" id="IPR002539">
    <property type="entry name" value="MaoC-like_dom"/>
</dbReference>
<dbReference type="PANTHER" id="PTHR13078">
    <property type="entry name" value="PEROXISOMAL MULTIFUNCTIONAL ENZYME TYPE 2-RELATED"/>
    <property type="match status" value="1"/>
</dbReference>
<dbReference type="InterPro" id="IPR054357">
    <property type="entry name" value="MFE-2_N"/>
</dbReference>
<dbReference type="GO" id="GO:0004300">
    <property type="term" value="F:enoyl-CoA hydratase activity"/>
    <property type="evidence" value="ECO:0007669"/>
    <property type="project" value="TreeGrafter"/>
</dbReference>
<dbReference type="Gene3D" id="3.10.129.10">
    <property type="entry name" value="Hotdog Thioesterase"/>
    <property type="match status" value="2"/>
</dbReference>
<comment type="caution">
    <text evidence="3">The sequence shown here is derived from an EMBL/GenBank/DDBJ whole genome shotgun (WGS) entry which is preliminary data.</text>
</comment>
<dbReference type="GO" id="GO:0044594">
    <property type="term" value="F:17-beta-hydroxysteroid dehydrogenase (NAD+) activity"/>
    <property type="evidence" value="ECO:0007669"/>
    <property type="project" value="TreeGrafter"/>
</dbReference>
<dbReference type="Proteomes" id="UP000745764">
    <property type="component" value="Unassembled WGS sequence"/>
</dbReference>